<evidence type="ECO:0000313" key="3">
    <source>
        <dbReference type="Proteomes" id="UP001519887"/>
    </source>
</evidence>
<comment type="caution">
    <text evidence="2">The sequence shown here is derived from an EMBL/GenBank/DDBJ whole genome shotgun (WGS) entry which is preliminary data.</text>
</comment>
<evidence type="ECO:0008006" key="4">
    <source>
        <dbReference type="Google" id="ProtNLM"/>
    </source>
</evidence>
<feature type="compositionally biased region" description="Acidic residues" evidence="1">
    <location>
        <begin position="13"/>
        <end position="24"/>
    </location>
</feature>
<name>A0ABS7CLP5_9BACL</name>
<dbReference type="Proteomes" id="UP001519887">
    <property type="component" value="Unassembled WGS sequence"/>
</dbReference>
<accession>A0ABS7CLP5</accession>
<feature type="region of interest" description="Disordered" evidence="1">
    <location>
        <begin position="1"/>
        <end position="105"/>
    </location>
</feature>
<proteinExistence type="predicted"/>
<feature type="compositionally biased region" description="Basic and acidic residues" evidence="1">
    <location>
        <begin position="48"/>
        <end position="66"/>
    </location>
</feature>
<dbReference type="EMBL" id="JAHZIK010002961">
    <property type="protein sequence ID" value="MBW7461446.1"/>
    <property type="molecule type" value="Genomic_DNA"/>
</dbReference>
<keyword evidence="3" id="KW-1185">Reference proteome</keyword>
<organism evidence="2 3">
    <name type="scientific">Paenibacillus sepulcri</name>
    <dbReference type="NCBI Taxonomy" id="359917"/>
    <lineage>
        <taxon>Bacteria</taxon>
        <taxon>Bacillati</taxon>
        <taxon>Bacillota</taxon>
        <taxon>Bacilli</taxon>
        <taxon>Bacillales</taxon>
        <taxon>Paenibacillaceae</taxon>
        <taxon>Paenibacillus</taxon>
    </lineage>
</organism>
<protein>
    <recommendedName>
        <fullName evidence="4">Cell division protein FtsK</fullName>
    </recommendedName>
</protein>
<feature type="compositionally biased region" description="Low complexity" evidence="1">
    <location>
        <begin position="176"/>
        <end position="192"/>
    </location>
</feature>
<feature type="non-terminal residue" evidence="2">
    <location>
        <position position="192"/>
    </location>
</feature>
<feature type="region of interest" description="Disordered" evidence="1">
    <location>
        <begin position="151"/>
        <end position="192"/>
    </location>
</feature>
<reference evidence="2 3" key="1">
    <citation type="submission" date="2021-07" db="EMBL/GenBank/DDBJ databases">
        <title>Paenibacillus radiodurans sp. nov., isolated from the southeastern edge of Tengger Desert.</title>
        <authorList>
            <person name="Zhang G."/>
        </authorList>
    </citation>
    <scope>NUCLEOTIDE SEQUENCE [LARGE SCALE GENOMIC DNA]</scope>
    <source>
        <strain evidence="2 3">CCM 7311</strain>
    </source>
</reference>
<evidence type="ECO:0000256" key="1">
    <source>
        <dbReference type="SAM" id="MobiDB-lite"/>
    </source>
</evidence>
<feature type="non-terminal residue" evidence="2">
    <location>
        <position position="1"/>
    </location>
</feature>
<gene>
    <name evidence="2" type="ORF">K0U00_46060</name>
</gene>
<sequence length="192" mass="20794">PARGGKGAAPIIQDDDLEDDEDDLYQPRPRAARRKIPFFSWFNETSDPEEHSSSDKDDWQMDDDHLVQPAGSSRSRVPQWDDDDEEGSAEWQAYNAGKGSPAVVPEVFDPAGEIELPPAIDSSRGLIDNTAFQGEDLEPHLVDGEEIDDAFTSISSPSSPPVSPAIETGELAEGSAAANPVPRVPAVKPYQL</sequence>
<evidence type="ECO:0000313" key="2">
    <source>
        <dbReference type="EMBL" id="MBW7461446.1"/>
    </source>
</evidence>